<name>A0A3N4MHV0_9NEIS</name>
<gene>
    <name evidence="1" type="ORF">EGK74_13005</name>
</gene>
<dbReference type="RefSeq" id="WP_096295313.1">
    <property type="nucleotide sequence ID" value="NZ_CP023429.1"/>
</dbReference>
<accession>A0A3N4MHV0</accession>
<evidence type="ECO:0000313" key="1">
    <source>
        <dbReference type="EMBL" id="RPD83252.1"/>
    </source>
</evidence>
<dbReference type="Proteomes" id="UP000272412">
    <property type="component" value="Unassembled WGS sequence"/>
</dbReference>
<dbReference type="KEGG" id="nwx:CGZ65_07535"/>
<proteinExistence type="predicted"/>
<evidence type="ECO:0000313" key="2">
    <source>
        <dbReference type="Proteomes" id="UP000272412"/>
    </source>
</evidence>
<reference evidence="1 2" key="1">
    <citation type="submission" date="2018-11" db="EMBL/GenBank/DDBJ databases">
        <title>Neisseria weixii sp. nov. isolated from the rectal contents of plateau pika (Ochotona cruzoniae).</title>
        <authorList>
            <person name="Zhang G."/>
        </authorList>
    </citation>
    <scope>NUCLEOTIDE SEQUENCE [LARGE SCALE GENOMIC DNA]</scope>
    <source>
        <strain evidence="1 2">10009</strain>
    </source>
</reference>
<keyword evidence="2" id="KW-1185">Reference proteome</keyword>
<protein>
    <submittedName>
        <fullName evidence="1">Uncharacterized protein</fullName>
    </submittedName>
</protein>
<dbReference type="EMBL" id="RPFL01000065">
    <property type="protein sequence ID" value="RPD83252.1"/>
    <property type="molecule type" value="Genomic_DNA"/>
</dbReference>
<sequence>MKKRQRLDFNQLAKAVAEKAEQEHIMIKPQTASKIQVSSIAHNDEDSETLLMAFINAQSIEEQSKK</sequence>
<organism evidence="1 2">
    <name type="scientific">Neisseria weixii</name>
    <dbReference type="NCBI Taxonomy" id="1853276"/>
    <lineage>
        <taxon>Bacteria</taxon>
        <taxon>Pseudomonadati</taxon>
        <taxon>Pseudomonadota</taxon>
        <taxon>Betaproteobacteria</taxon>
        <taxon>Neisseriales</taxon>
        <taxon>Neisseriaceae</taxon>
        <taxon>Neisseria</taxon>
    </lineage>
</organism>
<dbReference type="AlphaFoldDB" id="A0A3N4MHV0"/>
<comment type="caution">
    <text evidence="1">The sequence shown here is derived from an EMBL/GenBank/DDBJ whole genome shotgun (WGS) entry which is preliminary data.</text>
</comment>
<dbReference type="KEGG" id="nwx:CGZ65_06775"/>